<keyword evidence="2" id="KW-1185">Reference proteome</keyword>
<proteinExistence type="predicted"/>
<reference evidence="1 2" key="1">
    <citation type="journal article" date="2020" name="Cell">
        <title>Large-Scale Comparative Analyses of Tick Genomes Elucidate Their Genetic Diversity and Vector Capacities.</title>
        <authorList>
            <consortium name="Tick Genome and Microbiome Consortium (TIGMIC)"/>
            <person name="Jia N."/>
            <person name="Wang J."/>
            <person name="Shi W."/>
            <person name="Du L."/>
            <person name="Sun Y."/>
            <person name="Zhan W."/>
            <person name="Jiang J.F."/>
            <person name="Wang Q."/>
            <person name="Zhang B."/>
            <person name="Ji P."/>
            <person name="Bell-Sakyi L."/>
            <person name="Cui X.M."/>
            <person name="Yuan T.T."/>
            <person name="Jiang B.G."/>
            <person name="Yang W.F."/>
            <person name="Lam T.T."/>
            <person name="Chang Q.C."/>
            <person name="Ding S.J."/>
            <person name="Wang X.J."/>
            <person name="Zhu J.G."/>
            <person name="Ruan X.D."/>
            <person name="Zhao L."/>
            <person name="Wei J.T."/>
            <person name="Ye R.Z."/>
            <person name="Que T.C."/>
            <person name="Du C.H."/>
            <person name="Zhou Y.H."/>
            <person name="Cheng J.X."/>
            <person name="Dai P.F."/>
            <person name="Guo W.B."/>
            <person name="Han X.H."/>
            <person name="Huang E.J."/>
            <person name="Li L.F."/>
            <person name="Wei W."/>
            <person name="Gao Y.C."/>
            <person name="Liu J.Z."/>
            <person name="Shao H.Z."/>
            <person name="Wang X."/>
            <person name="Wang C.C."/>
            <person name="Yang T.C."/>
            <person name="Huo Q.B."/>
            <person name="Li W."/>
            <person name="Chen H.Y."/>
            <person name="Chen S.E."/>
            <person name="Zhou L.G."/>
            <person name="Ni X.B."/>
            <person name="Tian J.H."/>
            <person name="Sheng Y."/>
            <person name="Liu T."/>
            <person name="Pan Y.S."/>
            <person name="Xia L.Y."/>
            <person name="Li J."/>
            <person name="Zhao F."/>
            <person name="Cao W.C."/>
        </authorList>
    </citation>
    <scope>NUCLEOTIDE SEQUENCE [LARGE SCALE GENOMIC DNA]</scope>
    <source>
        <strain evidence="1">Iper-2018</strain>
    </source>
</reference>
<name>A0AC60QWH2_IXOPE</name>
<comment type="caution">
    <text evidence="1">The sequence shown here is derived from an EMBL/GenBank/DDBJ whole genome shotgun (WGS) entry which is preliminary data.</text>
</comment>
<dbReference type="EMBL" id="JABSTQ010002534">
    <property type="protein sequence ID" value="KAG0444063.1"/>
    <property type="molecule type" value="Genomic_DNA"/>
</dbReference>
<evidence type="ECO:0000313" key="2">
    <source>
        <dbReference type="Proteomes" id="UP000805193"/>
    </source>
</evidence>
<organism evidence="1 2">
    <name type="scientific">Ixodes persulcatus</name>
    <name type="common">Taiga tick</name>
    <dbReference type="NCBI Taxonomy" id="34615"/>
    <lineage>
        <taxon>Eukaryota</taxon>
        <taxon>Metazoa</taxon>
        <taxon>Ecdysozoa</taxon>
        <taxon>Arthropoda</taxon>
        <taxon>Chelicerata</taxon>
        <taxon>Arachnida</taxon>
        <taxon>Acari</taxon>
        <taxon>Parasitiformes</taxon>
        <taxon>Ixodida</taxon>
        <taxon>Ixodoidea</taxon>
        <taxon>Ixodidae</taxon>
        <taxon>Ixodinae</taxon>
        <taxon>Ixodes</taxon>
    </lineage>
</organism>
<gene>
    <name evidence="1" type="ORF">HPB47_014215</name>
</gene>
<sequence length="679" mass="76906">MKTTDSFNLSSIPLIVIRNPIRRTATLSKQERLDTYIKLRSLQYFIAIDTFRPTAAENIMALQHIAIQDKLHPLLTYIANDPNNARADIHGIPLDVTDATIKEELYTQGRRIIHFRRLGTSYTLLLTVEGPTIIKYAIFSSGVYKLYPPKPLNKELRPTLWLLLVAHIKHIRRYCQPDPAPQPGVQQGSLDIALGLVITLVIGTLCLKKRNARILDRPLPPGPSGIPVLGYLPFLGSSAHVTYERLAAKYGPIVRVKLGSEDAILLNDLDSIKEGLNKDAVLARPTHFFLRSIGVDGIATMNGQAWVDNRRFCMHVLRDLGFGKKSMEEHIKEEISQLCDVLKSWNGTPGKMENVITSSVSNNITALVFGERFSYDDPRRQFLDKTASGVSRNASFTSALDFLPALRKLLSYLPSSRSSIVRALADNMFDFIRKEADQRSKTLSPDVNRDFIDSYLKKINESNGTNQSFNLRTLMGNALNLFGAGTNTVRASIEWNLLYCARDPEGVQRKLQQEVDNIVGRERASEWEDRHRMPYTMAFVWEMLRWRTPTPLGLMRMAERDTTIGGFHVPAETVVLSNFWAVHHDPDVWKHPFDFDPTRFLNADHTVLLPRPAALMPFSTGRRMCPGETLAIMEIFMYLTTLMQKFTVLPKEGETISMDIHQGLTISPLHSQELRFLPR</sequence>
<protein>
    <submittedName>
        <fullName evidence="1">Uncharacterized protein</fullName>
    </submittedName>
</protein>
<dbReference type="Proteomes" id="UP000805193">
    <property type="component" value="Unassembled WGS sequence"/>
</dbReference>
<evidence type="ECO:0000313" key="1">
    <source>
        <dbReference type="EMBL" id="KAG0444063.1"/>
    </source>
</evidence>
<accession>A0AC60QWH2</accession>